<proteinExistence type="predicted"/>
<dbReference type="Proteomes" id="UP000280935">
    <property type="component" value="Unassembled WGS sequence"/>
</dbReference>
<protein>
    <submittedName>
        <fullName evidence="2">Uncharacterized protein</fullName>
    </submittedName>
</protein>
<reference evidence="2 3" key="1">
    <citation type="submission" date="2018-11" db="EMBL/GenBank/DDBJ databases">
        <title>Genomes From Bacteria Associated with the Canine Oral Cavity: a Test Case for Automated Genome-Based Taxonomic Assignment.</title>
        <authorList>
            <person name="Coil D.A."/>
            <person name="Jospin G."/>
            <person name="Darling A.E."/>
            <person name="Wallis C."/>
            <person name="Davis I.J."/>
            <person name="Harris S."/>
            <person name="Eisen J.A."/>
            <person name="Holcombe L.J."/>
            <person name="O'Flynn C."/>
        </authorList>
    </citation>
    <scope>NUCLEOTIDE SEQUENCE [LARGE SCALE GENOMIC DNA]</scope>
    <source>
        <strain evidence="2 3">OH2822_COT-296</strain>
    </source>
</reference>
<keyword evidence="1" id="KW-1133">Transmembrane helix</keyword>
<feature type="transmembrane region" description="Helical" evidence="1">
    <location>
        <begin position="127"/>
        <end position="147"/>
    </location>
</feature>
<feature type="transmembrane region" description="Helical" evidence="1">
    <location>
        <begin position="21"/>
        <end position="39"/>
    </location>
</feature>
<gene>
    <name evidence="2" type="ORF">EII35_15060</name>
</gene>
<dbReference type="RefSeq" id="WP_125229282.1">
    <property type="nucleotide sequence ID" value="NZ_RQYT01000070.1"/>
</dbReference>
<accession>A0A3P1WLF4</accession>
<feature type="transmembrane region" description="Helical" evidence="1">
    <location>
        <begin position="51"/>
        <end position="75"/>
    </location>
</feature>
<keyword evidence="1" id="KW-0472">Membrane</keyword>
<dbReference type="OrthoDB" id="4420630at2"/>
<comment type="caution">
    <text evidence="2">The sequence shown here is derived from an EMBL/GenBank/DDBJ whole genome shotgun (WGS) entry which is preliminary data.</text>
</comment>
<keyword evidence="1" id="KW-0812">Transmembrane</keyword>
<dbReference type="EMBL" id="RQYT01000070">
    <property type="protein sequence ID" value="RRD47374.1"/>
    <property type="molecule type" value="Genomic_DNA"/>
</dbReference>
<evidence type="ECO:0000313" key="2">
    <source>
        <dbReference type="EMBL" id="RRD47374.1"/>
    </source>
</evidence>
<evidence type="ECO:0000313" key="3">
    <source>
        <dbReference type="Proteomes" id="UP000280935"/>
    </source>
</evidence>
<dbReference type="AlphaFoldDB" id="A0A3P1WLF4"/>
<name>A0A3P1WLF4_9ACTN</name>
<organism evidence="2 3">
    <name type="scientific">Arachnia propionica</name>
    <dbReference type="NCBI Taxonomy" id="1750"/>
    <lineage>
        <taxon>Bacteria</taxon>
        <taxon>Bacillati</taxon>
        <taxon>Actinomycetota</taxon>
        <taxon>Actinomycetes</taxon>
        <taxon>Propionibacteriales</taxon>
        <taxon>Propionibacteriaceae</taxon>
        <taxon>Arachnia</taxon>
    </lineage>
</organism>
<sequence length="152" mass="16427">MMANEEKKFQWGRSRFNGIPTMRIAIPVGVALALAYSLLSKIGESQGEPLWWIGGLLLGAFLSPFGVAFVAVLIVDRSTMEGVERNPEASIESTWADKAASQGFYATLGACGIGSMASQWLKHEVVSYALIGVAAFMAASFCVAYLVQKWRS</sequence>
<evidence type="ECO:0000256" key="1">
    <source>
        <dbReference type="SAM" id="Phobius"/>
    </source>
</evidence>